<keyword evidence="3 6" id="KW-0863">Zinc-finger</keyword>
<dbReference type="GO" id="GO:0008270">
    <property type="term" value="F:zinc ion binding"/>
    <property type="evidence" value="ECO:0007669"/>
    <property type="project" value="UniProtKB-KW"/>
</dbReference>
<evidence type="ECO:0000256" key="2">
    <source>
        <dbReference type="ARBA" id="ARBA00022723"/>
    </source>
</evidence>
<gene>
    <name evidence="10" type="primary">GAT1</name>
    <name evidence="10" type="ORF">IWW39_000542</name>
</gene>
<dbReference type="PROSITE" id="PS00344">
    <property type="entry name" value="GATA_ZN_FINGER_1"/>
    <property type="match status" value="1"/>
</dbReference>
<feature type="compositionally biased region" description="Low complexity" evidence="7">
    <location>
        <begin position="696"/>
        <end position="710"/>
    </location>
</feature>
<evidence type="ECO:0000313" key="11">
    <source>
        <dbReference type="Proteomes" id="UP001151516"/>
    </source>
</evidence>
<dbReference type="GO" id="GO:0000978">
    <property type="term" value="F:RNA polymerase II cis-regulatory region sequence-specific DNA binding"/>
    <property type="evidence" value="ECO:0007669"/>
    <property type="project" value="TreeGrafter"/>
</dbReference>
<evidence type="ECO:0000256" key="3">
    <source>
        <dbReference type="ARBA" id="ARBA00022771"/>
    </source>
</evidence>
<feature type="chain" id="PRO_5040859253" evidence="8">
    <location>
        <begin position="22"/>
        <end position="918"/>
    </location>
</feature>
<dbReference type="PROSITE" id="PS50114">
    <property type="entry name" value="GATA_ZN_FINGER_2"/>
    <property type="match status" value="1"/>
</dbReference>
<comment type="subcellular location">
    <subcellularLocation>
        <location evidence="1">Nucleus</location>
    </subcellularLocation>
</comment>
<sequence>MFLGLHSALFAAASSTSSAEAAVHAHQHRHHQPSAATDLALALISQLQGSAAANIDHCKDSSIAASSIGTSDDDDSDDEVNDFDEVDSVPDPESFVVSSEDCPETFSVGASETLFSDASVFAPANALFLLDDFQRDVRLGSISASSASGSSAEHSAGERSDGSASASGDEDEEASDCVGAQGARRRSLPLSGTPLIADDKQRRSSHMHVAEPSLLGLRKSSTGLSSASVSSLVGGKQAGIHNESDDDEHNSNNFFVDPITLARSKSGDMYFDDGGFTRFLRIHVKRQQERSSPTTQPIIDPAAHMRKPEPADIEMADAQAQASSSSTSSALLAAGMGHSLPHHRPDLGMGIGFGSSPPAPPSFPSAARPSVGSHSDSAGHLRHPTLPFPSATASSAMGAGNGLLMGADLLGSPVASLGLSNSALSAFISPSLDDGRFPSSGLSGMNGSLTAIPNTNPFMLPGSGQGPILDSDPITAAFYGAFGLPNSAPAASSTFAAAASLASQLAQVRQMSSSSGATGGDRSGGNSWQAHLNQNDMQRRHSQHQHLGNSDELMQMDRTRCAADINAIFGGPQQSTPQPQQKKFGGVANTVSAVGSDALQMLYLSQLASKVSAGPDAVMGLSRAGTQSSLFGLSDGQDDSTPRTINPSAIDLLSPAAAANASQAEAMAVDEQEPAPVKCAVKRGRETGGDQPQRQPGNGSTSKTPPSSSGSGTGGSSPKRSKPASAKSTAPTSRVVTSKPHPPAGHSIVNGSNVSKLASAGEATDGEAKAAAGSGISAGNGHPSVCSNCSTTTTPLWRRDPEGKPLCNACGLFFKLHGVTRPLRLKTNVIKKRNRTAGPKKPLSAGDGQQPDDSKEAGASPLPSVKLVSAADAKGAADMEQRLVPPVGLPGGGQQYGQQQVRAQGHHSYIKQPLSHLS</sequence>
<evidence type="ECO:0000256" key="5">
    <source>
        <dbReference type="ARBA" id="ARBA00023242"/>
    </source>
</evidence>
<reference evidence="10" key="1">
    <citation type="submission" date="2022-07" db="EMBL/GenBank/DDBJ databases">
        <title>Phylogenomic reconstructions and comparative analyses of Kickxellomycotina fungi.</title>
        <authorList>
            <person name="Reynolds N.K."/>
            <person name="Stajich J.E."/>
            <person name="Barry K."/>
            <person name="Grigoriev I.V."/>
            <person name="Crous P."/>
            <person name="Smith M.E."/>
        </authorList>
    </citation>
    <scope>NUCLEOTIDE SEQUENCE</scope>
    <source>
        <strain evidence="10">CBS 109367</strain>
    </source>
</reference>
<accession>A0A9W8GME7</accession>
<dbReference type="PANTHER" id="PTHR10071">
    <property type="entry name" value="TRANSCRIPTION FACTOR GATA FAMILY MEMBER"/>
    <property type="match status" value="1"/>
</dbReference>
<dbReference type="GO" id="GO:0005634">
    <property type="term" value="C:nucleus"/>
    <property type="evidence" value="ECO:0007669"/>
    <property type="project" value="UniProtKB-SubCell"/>
</dbReference>
<dbReference type="EMBL" id="JANBTX010000008">
    <property type="protein sequence ID" value="KAJ2690740.1"/>
    <property type="molecule type" value="Genomic_DNA"/>
</dbReference>
<dbReference type="SMART" id="SM00401">
    <property type="entry name" value="ZnF_GATA"/>
    <property type="match status" value="1"/>
</dbReference>
<feature type="domain" description="GATA-type" evidence="9">
    <location>
        <begin position="786"/>
        <end position="833"/>
    </location>
</feature>
<dbReference type="GO" id="GO:0000981">
    <property type="term" value="F:DNA-binding transcription factor activity, RNA polymerase II-specific"/>
    <property type="evidence" value="ECO:0007669"/>
    <property type="project" value="TreeGrafter"/>
</dbReference>
<name>A0A9W8GME7_9FUNG</name>
<feature type="region of interest" description="Disordered" evidence="7">
    <location>
        <begin position="830"/>
        <end position="918"/>
    </location>
</feature>
<keyword evidence="11" id="KW-1185">Reference proteome</keyword>
<feature type="compositionally biased region" description="Low complexity" evidence="7">
    <location>
        <begin position="723"/>
        <end position="734"/>
    </location>
</feature>
<evidence type="ECO:0000256" key="1">
    <source>
        <dbReference type="ARBA" id="ARBA00004123"/>
    </source>
</evidence>
<dbReference type="Gene3D" id="3.30.50.10">
    <property type="entry name" value="Erythroid Transcription Factor GATA-1, subunit A"/>
    <property type="match status" value="1"/>
</dbReference>
<evidence type="ECO:0000256" key="7">
    <source>
        <dbReference type="SAM" id="MobiDB-lite"/>
    </source>
</evidence>
<dbReference type="PRINTS" id="PR00619">
    <property type="entry name" value="GATAZNFINGER"/>
</dbReference>
<organism evidence="10 11">
    <name type="scientific">Coemansia spiralis</name>
    <dbReference type="NCBI Taxonomy" id="417178"/>
    <lineage>
        <taxon>Eukaryota</taxon>
        <taxon>Fungi</taxon>
        <taxon>Fungi incertae sedis</taxon>
        <taxon>Zoopagomycota</taxon>
        <taxon>Kickxellomycotina</taxon>
        <taxon>Kickxellomycetes</taxon>
        <taxon>Kickxellales</taxon>
        <taxon>Kickxellaceae</taxon>
        <taxon>Coemansia</taxon>
    </lineage>
</organism>
<feature type="signal peptide" evidence="8">
    <location>
        <begin position="1"/>
        <end position="21"/>
    </location>
</feature>
<dbReference type="OrthoDB" id="515401at2759"/>
<dbReference type="Proteomes" id="UP001151516">
    <property type="component" value="Unassembled WGS sequence"/>
</dbReference>
<proteinExistence type="predicted"/>
<dbReference type="InterPro" id="IPR000679">
    <property type="entry name" value="Znf_GATA"/>
</dbReference>
<dbReference type="GO" id="GO:0000122">
    <property type="term" value="P:negative regulation of transcription by RNA polymerase II"/>
    <property type="evidence" value="ECO:0007669"/>
    <property type="project" value="TreeGrafter"/>
</dbReference>
<feature type="compositionally biased region" description="Low complexity" evidence="7">
    <location>
        <begin position="144"/>
        <end position="154"/>
    </location>
</feature>
<dbReference type="FunFam" id="3.30.50.10:FF:000007">
    <property type="entry name" value="Nitrogen regulatory AreA, N-terminal"/>
    <property type="match status" value="1"/>
</dbReference>
<dbReference type="AlphaFoldDB" id="A0A9W8GME7"/>
<dbReference type="GO" id="GO:0045944">
    <property type="term" value="P:positive regulation of transcription by RNA polymerase II"/>
    <property type="evidence" value="ECO:0007669"/>
    <property type="project" value="TreeGrafter"/>
</dbReference>
<comment type="caution">
    <text evidence="10">The sequence shown here is derived from an EMBL/GenBank/DDBJ whole genome shotgun (WGS) entry which is preliminary data.</text>
</comment>
<evidence type="ECO:0000313" key="10">
    <source>
        <dbReference type="EMBL" id="KAJ2690740.1"/>
    </source>
</evidence>
<dbReference type="Pfam" id="PF00320">
    <property type="entry name" value="GATA"/>
    <property type="match status" value="1"/>
</dbReference>
<dbReference type="InterPro" id="IPR013088">
    <property type="entry name" value="Znf_NHR/GATA"/>
</dbReference>
<keyword evidence="4" id="KW-0862">Zinc</keyword>
<evidence type="ECO:0000256" key="4">
    <source>
        <dbReference type="ARBA" id="ARBA00022833"/>
    </source>
</evidence>
<dbReference type="CDD" id="cd00202">
    <property type="entry name" value="ZnF_GATA"/>
    <property type="match status" value="1"/>
</dbReference>
<evidence type="ECO:0000259" key="9">
    <source>
        <dbReference type="PROSITE" id="PS50114"/>
    </source>
</evidence>
<keyword evidence="2" id="KW-0479">Metal-binding</keyword>
<feature type="compositionally biased region" description="Acidic residues" evidence="7">
    <location>
        <begin position="71"/>
        <end position="90"/>
    </location>
</feature>
<feature type="region of interest" description="Disordered" evidence="7">
    <location>
        <begin position="144"/>
        <end position="207"/>
    </location>
</feature>
<dbReference type="InterPro" id="IPR039355">
    <property type="entry name" value="Transcription_factor_GATA"/>
</dbReference>
<evidence type="ECO:0000256" key="6">
    <source>
        <dbReference type="PROSITE-ProRule" id="PRU00094"/>
    </source>
</evidence>
<evidence type="ECO:0000256" key="8">
    <source>
        <dbReference type="SAM" id="SignalP"/>
    </source>
</evidence>
<feature type="region of interest" description="Disordered" evidence="7">
    <location>
        <begin position="66"/>
        <end position="99"/>
    </location>
</feature>
<keyword evidence="5" id="KW-0539">Nucleus</keyword>
<dbReference type="PANTHER" id="PTHR10071:SF281">
    <property type="entry name" value="BOX A-BINDING FACTOR-RELATED"/>
    <property type="match status" value="1"/>
</dbReference>
<feature type="region of interest" description="Disordered" evidence="7">
    <location>
        <begin position="683"/>
        <end position="751"/>
    </location>
</feature>
<dbReference type="SUPFAM" id="SSF57716">
    <property type="entry name" value="Glucocorticoid receptor-like (DNA-binding domain)"/>
    <property type="match status" value="1"/>
</dbReference>
<feature type="region of interest" description="Disordered" evidence="7">
    <location>
        <begin position="336"/>
        <end position="389"/>
    </location>
</feature>
<protein>
    <submittedName>
        <fullName evidence="10">Sodium- and chloride-dependent GABA transporter 1</fullName>
    </submittedName>
</protein>
<keyword evidence="8" id="KW-0732">Signal</keyword>